<evidence type="ECO:0000313" key="1">
    <source>
        <dbReference type="EMBL" id="MEM5404426.1"/>
    </source>
</evidence>
<protein>
    <submittedName>
        <fullName evidence="1">Neuraminidase-like domain-containing protein</fullName>
    </submittedName>
</protein>
<dbReference type="EMBL" id="JAYMRU010000029">
    <property type="protein sequence ID" value="MEM5404426.1"/>
    <property type="molecule type" value="Genomic_DNA"/>
</dbReference>
<keyword evidence="2" id="KW-1185">Reference proteome</keyword>
<dbReference type="Proteomes" id="UP001392318">
    <property type="component" value="Unassembled WGS sequence"/>
</dbReference>
<gene>
    <name evidence="1" type="ORF">VSR83_31110</name>
</gene>
<sequence>MFTGMTNNAQGNDVSRLHRVLIAAGFGIERTELERQRFGDTTAAAVRSFQRRCSLPETGILDETTIIELVRVEQTLVININESRSTETPSGPPPNEGWVKGKLVDCDGTPIPRTKISLFSVLVRRESSLHDSTTDDAGHYRFCYKRTKPLSLLVRAYDKDNFVIAASQPAFQAGNDIEIDLTTAADGVVRTLSQYAALLASVNAALWGISLFDLKENKESHELTFLAKEIGVTFNQVAYLYLAQALAKQNDLRPETFFGLFAQRTPPNLSSALGKLPDAGIDTGFETQVFNAVLNVAPTTLAKTLSSAVTANILPASYATLEAAQLARLDALRVTAVGAAAYLRGKTPLNDLLAAGTVSADVQTAFVQAYAQSSGNLGSTWKTLRANKNLSKAQLTALKTVLSAGELLTGNLPLVEDTLQRLTQGSLASLRDLARLDESDWEARIRSVDPNGASIPQVLPGDTPDARIARFAKALAQRFAGRYPTTAFVGALTKTGQTSFRTKTELVGFLNANPTFNFRRSNVDQFVTTNKVTIVPTALAELKTAQRLFRVSPHYTTVEALHSAGYTSAQSVYFAGRSNFIAQMTGAMGSAPKASMAYARAQMTYAAALAAFGKYTLQTGGLQLAGMSTPQPDPQKLATLPDLQALFGPLDYFQCDDCQSVYSPAAYLVDLLQYLTWFGATPLPGSPAPISGIATARDALLLRRPDIEYVALNCDNTNVVIPYIDLVNEILESAVAPANIPRPTMVDTQGTTAQRRALPQQTQPDVATAAYKATLSTIFPFPLPFDADFDRTSAYIAGLGTTRSALLSLFPPAASASVVACATLGVNPTLQAIINTEDAATPWVRWGLAQNPTSITDPKTGQAYSPTPADWVAALNKVPVLLKETSLTLHQLYQLLEVIWVTQKSVTLQAGTTTVAGQQILSANTDDMSFTGLNAAVLDRANRFLRLWTASGLQMWELDWALEQAAGGNLDDSFLEFLAGAITVQKQLQLPFQEVLTFWASLETRSVTSHLGDADIVVPAAYQEIFVTPTMLASWGSVFSDPPALSGARIVYPASASPNSTQLQPLNAINAALGLAASDISAILAASQTANSLTLDTLTALVRYARLAKALSLSVPNLILMIELTGGTPFGGKPGDTIECLRRIAVMQGTSIAPQDLDYLLRNQSAAASALAFTPTAAAAVLQSVRDAVAKAISGIQMTLTSIANTTPIAVTTAKPHGLATGTPVFVSGVKGTTAANGKFVITVTNPTIFTLNGSAGNAAWIGGGTATAGLDDAITAIIVTALTTATSVSADVVSLVLGKTGMLPLSAATISALLAQQTVDPTQFQPQIAAITQVAKAAALFTALSTNSTAFNFATASAGTFGWLDPSALPLTPVTASPYQAFEKLLNALKLQQRQAARTPKLFDVLGAWMQAGQLPADVPTAIGGPTILVAGATNASPIAISTTVPHGLQSGAQVEIDLVEGNTAANGTWTITVTSPTAFTLDGSQGNAAWTAGGVVVWLGAIALAPALNATIADVTGVAQALQAKTPSLTPASQSGTLADIAMLAAIAAALDVVSRYSIDGQTLVLLAAATASPDTSNAAMGAYQAQYSQTAWLGAVQPIEDTLRQSRRDALVAYLLGPGPAPGNSPGARFLTTDDVFNYYLIDPEMCPCGQTTRLLQPSLAIQQFVQQCYLNLVINASVDMTDSRWSEWSWRQQYRLWQANREVFLYPENYVLPELRTNASSFFTDLENDLKQSNCDANACETAYENYLRKLVGVARLVVAGQYNQVNADESSVLHVFARTPVAPYQWYYRTRSTLAPNASTALPPAAGSWSAWESLSLDIAADQVMPVIWDRRLYLVWPIFKQITAKQGDQSVPKSGGGKASPPDKFWSIQFATSELSAGQWQAKYTYDQKMYVNTEDQPSGFTFKVSQDAQFNLQIQLFYTGNITDGYAWYTALATIPLPGAAMSVVEVEILLPSQSSIDLTQEPTYSNITTTNLLYQGSLVIEPTPAYYGFDGQNLTYGSWTAQPASGVPLYVTSIGSKNASPANVELLGTINSPCIVAPQQEPIFDSADPFFVADDRRTYLVQPHYFTISSSPVELENLTYVKSWATLYQFETFYHPYAMTFLRELEIGGVPQLMSRNLQVSPQSVRGWPTTFSFESLYTPQKPVMTPYPGDMNAPDPGETALDFAAGSSGAFSLYNWEVFYHGPMFVASQLMQNAQYRDTMTWLEYIFKLTDNSGGDTPQRFWQMAPLNAMHAKDWANQQIDALLATLASDTQQGINDASTQNAILAWMNDPYDPHMVASTRISAYGKATVMKFLDNLIAWGDSLYALYTAENVSQAEQLYIMADMILGPTPNQIRLPSAEQPTATTYAALKNLDLFSNVLVNVENVIVAPEPPQSLVQGTSQGGSLPQFPGNAQTLLFCIPANAQLLAYWGKVAQRLYNIRHCLNLQGVPQPLPLYAPPINPLQLIAAKAGGASSFGGGATAPIYRFASYLQKAVELTNEVRSYGAQILAALEKQDAEHLSALRASQEVTLQNLILAVKTSQVVEAQDQITVLNNQLAATQVRASYYSSRPFMNEWEITAIALQGGALIANGIGLILDLTAGAAHLAPSVTGGAAGFGGSPLVTVTYGGENIADSATSWANVARGIGGLLGEAGGMAATMGTYTRRQDEWTMQTNLANAEITTINSQLTAANDRVTTAQNEVTVQNQQITNAQVISDFMTSKYTNEQLYNWMVTQLTTVYTQAYQLAFSLALQAQSAYQYELGRPLDEFIQFSYWDNQHKGLTAGDSLLFDLRRMESQFFANNVRELELTKHVSLALTQPLSLVTLLETGSCQIVLDESLFDSAQPGQYFRRLRSVAVTIACVAGPYSGVNATLSLNTSVIRTIPPSSGYQPYLWVNAASNTDPAISQASAVSSAPVIAISTGQNDSGLFDVNLRDERWLPFEGQGAVSTWTLMLDPRDNTFDLSTVTDVVVHLRYSARFGGDAESVRKALQPLSNRSILISARNTFGDAYYSFFNPADTTATQQTLTLPLSDSVFPYSNLGTPEVTDFTLFLVLAEPMTSAVSGALSGMAIAGTFGPTGGASPPAATLKTVPGTAPGGGSIATLSSGDLSIAAAAPGSYTLTIPQGSIPPTLQTTVSGQARLDSSKIADIIVVVGYKIG</sequence>
<organism evidence="1 2">
    <name type="scientific">Paraburkholderia unamae</name>
    <dbReference type="NCBI Taxonomy" id="219649"/>
    <lineage>
        <taxon>Bacteria</taxon>
        <taxon>Pseudomonadati</taxon>
        <taxon>Pseudomonadota</taxon>
        <taxon>Betaproteobacteria</taxon>
        <taxon>Burkholderiales</taxon>
        <taxon>Burkholderiaceae</taxon>
        <taxon>Paraburkholderia</taxon>
    </lineage>
</organism>
<evidence type="ECO:0000313" key="2">
    <source>
        <dbReference type="Proteomes" id="UP001392318"/>
    </source>
</evidence>
<accession>A0ACC6RRR1</accession>
<name>A0ACC6RRR1_9BURK</name>
<comment type="caution">
    <text evidence="1">The sequence shown here is derived from an EMBL/GenBank/DDBJ whole genome shotgun (WGS) entry which is preliminary data.</text>
</comment>
<reference evidence="1" key="1">
    <citation type="submission" date="2024-01" db="EMBL/GenBank/DDBJ databases">
        <title>The diversity of rhizobia nodulating Mimosa spp. in eleven states of Brazil covering several biomes is determined by host plant, location, and edaphic factors.</title>
        <authorList>
            <person name="Rouws L."/>
            <person name="Barauna A."/>
            <person name="Beukes C."/>
            <person name="De Faria S.M."/>
            <person name="Gross E."/>
            <person name="Dos Reis Junior F.B."/>
            <person name="Simon M."/>
            <person name="Maluk M."/>
            <person name="Odee D.W."/>
            <person name="Kenicer G."/>
            <person name="Young J.P.W."/>
            <person name="Reis V.M."/>
            <person name="Zilli J."/>
            <person name="James E.K."/>
        </authorList>
    </citation>
    <scope>NUCLEOTIDE SEQUENCE</scope>
    <source>
        <strain evidence="1">JPY452</strain>
    </source>
</reference>
<proteinExistence type="predicted"/>